<reference evidence="5 6" key="1">
    <citation type="submission" date="2021-05" db="EMBL/GenBank/DDBJ databases">
        <title>Novel Bacillus species.</title>
        <authorList>
            <person name="Liu G."/>
        </authorList>
    </citation>
    <scope>NUCLEOTIDE SEQUENCE [LARGE SCALE GENOMIC DNA]</scope>
    <source>
        <strain evidence="5 6">FJAT-49682</strain>
    </source>
</reference>
<dbReference type="AlphaFoldDB" id="A0A942UTM6"/>
<dbReference type="SUPFAM" id="SSF55811">
    <property type="entry name" value="Nudix"/>
    <property type="match status" value="1"/>
</dbReference>
<name>A0A942UTM6_9BACI</name>
<dbReference type="PRINTS" id="PR00502">
    <property type="entry name" value="NUDIXFAMILY"/>
</dbReference>
<sequence>MSCGHLLEIRDIDGTERLACMSCSFVHWGNYSVGVGAIVIKDNKVLLVRRAQEPGKGKWTNPGGYIEQNEFIEDTIVRELMEETGIKARVTGITAIRDQPSNIHNIYLVFAMEYLDGEARPDEIEVDAAGFFSMEEMRTLDVADLTKWIVDSAMNATEAGLIPDKSPIIPLNGNGLFRVAITGE</sequence>
<keyword evidence="2 3" id="KW-0378">Hydrolase</keyword>
<dbReference type="Pfam" id="PF00293">
    <property type="entry name" value="NUDIX"/>
    <property type="match status" value="1"/>
</dbReference>
<protein>
    <submittedName>
        <fullName evidence="5">NUDIX hydrolase</fullName>
    </submittedName>
</protein>
<feature type="domain" description="Nudix hydrolase" evidence="4">
    <location>
        <begin position="30"/>
        <end position="155"/>
    </location>
</feature>
<evidence type="ECO:0000256" key="3">
    <source>
        <dbReference type="RuleBase" id="RU003476"/>
    </source>
</evidence>
<dbReference type="InterPro" id="IPR020476">
    <property type="entry name" value="Nudix_hydrolase"/>
</dbReference>
<comment type="caution">
    <text evidence="5">The sequence shown here is derived from an EMBL/GenBank/DDBJ whole genome shotgun (WGS) entry which is preliminary data.</text>
</comment>
<dbReference type="PROSITE" id="PS51462">
    <property type="entry name" value="NUDIX"/>
    <property type="match status" value="1"/>
</dbReference>
<organism evidence="5 6">
    <name type="scientific">Lederbergia citrea</name>
    <dbReference type="NCBI Taxonomy" id="2833581"/>
    <lineage>
        <taxon>Bacteria</taxon>
        <taxon>Bacillati</taxon>
        <taxon>Bacillota</taxon>
        <taxon>Bacilli</taxon>
        <taxon>Bacillales</taxon>
        <taxon>Bacillaceae</taxon>
        <taxon>Lederbergia</taxon>
    </lineage>
</organism>
<dbReference type="GO" id="GO:0016787">
    <property type="term" value="F:hydrolase activity"/>
    <property type="evidence" value="ECO:0007669"/>
    <property type="project" value="UniProtKB-KW"/>
</dbReference>
<proteinExistence type="inferred from homology"/>
<dbReference type="RefSeq" id="WP_213099975.1">
    <property type="nucleotide sequence ID" value="NZ_JAGYPH010000005.1"/>
</dbReference>
<evidence type="ECO:0000313" key="5">
    <source>
        <dbReference type="EMBL" id="MBS4224853.1"/>
    </source>
</evidence>
<dbReference type="PANTHER" id="PTHR43046:SF14">
    <property type="entry name" value="MUTT_NUDIX FAMILY PROTEIN"/>
    <property type="match status" value="1"/>
</dbReference>
<comment type="similarity">
    <text evidence="3">Belongs to the Nudix hydrolase family.</text>
</comment>
<dbReference type="InterPro" id="IPR015797">
    <property type="entry name" value="NUDIX_hydrolase-like_dom_sf"/>
</dbReference>
<dbReference type="Gene3D" id="3.90.79.10">
    <property type="entry name" value="Nucleoside Triphosphate Pyrophosphohydrolase"/>
    <property type="match status" value="1"/>
</dbReference>
<dbReference type="InterPro" id="IPR000086">
    <property type="entry name" value="NUDIX_hydrolase_dom"/>
</dbReference>
<evidence type="ECO:0000313" key="6">
    <source>
        <dbReference type="Proteomes" id="UP000676456"/>
    </source>
</evidence>
<dbReference type="PANTHER" id="PTHR43046">
    <property type="entry name" value="GDP-MANNOSE MANNOSYL HYDROLASE"/>
    <property type="match status" value="1"/>
</dbReference>
<evidence type="ECO:0000259" key="4">
    <source>
        <dbReference type="PROSITE" id="PS51462"/>
    </source>
</evidence>
<dbReference type="PROSITE" id="PS00893">
    <property type="entry name" value="NUDIX_BOX"/>
    <property type="match status" value="1"/>
</dbReference>
<evidence type="ECO:0000256" key="1">
    <source>
        <dbReference type="ARBA" id="ARBA00001946"/>
    </source>
</evidence>
<comment type="cofactor">
    <cofactor evidence="1">
        <name>Mg(2+)</name>
        <dbReference type="ChEBI" id="CHEBI:18420"/>
    </cofactor>
</comment>
<gene>
    <name evidence="5" type="ORF">KHA91_19335</name>
</gene>
<dbReference type="Proteomes" id="UP000676456">
    <property type="component" value="Unassembled WGS sequence"/>
</dbReference>
<accession>A0A942UTM6</accession>
<keyword evidence="6" id="KW-1185">Reference proteome</keyword>
<evidence type="ECO:0000256" key="2">
    <source>
        <dbReference type="ARBA" id="ARBA00022801"/>
    </source>
</evidence>
<dbReference type="InterPro" id="IPR020084">
    <property type="entry name" value="NUDIX_hydrolase_CS"/>
</dbReference>
<dbReference type="EMBL" id="JAGYPN010000005">
    <property type="protein sequence ID" value="MBS4224853.1"/>
    <property type="molecule type" value="Genomic_DNA"/>
</dbReference>